<keyword evidence="3" id="KW-0614">Plasmid</keyword>
<dbReference type="GO" id="GO:0003677">
    <property type="term" value="F:DNA binding"/>
    <property type="evidence" value="ECO:0007669"/>
    <property type="project" value="UniProtKB-KW"/>
</dbReference>
<evidence type="ECO:0000313" key="3">
    <source>
        <dbReference type="EMBL" id="AAS45802.1"/>
    </source>
</evidence>
<sequence length="142" mass="15889">MRHNDRGKDRVRIRGGRLRELRIQRGLHTQRQLAEALGCARSSVTTWEASKSVPRPAMLFRIAALLDASPDDLIDASRVKLKTLRTACGLRQSDMAEALGVAPSTYCDVERQRQAIPDRWFPILAKILSQPESAVRELLSSA</sequence>
<organism evidence="3">
    <name type="scientific">Streptomyces lavendulae</name>
    <dbReference type="NCBI Taxonomy" id="1914"/>
    <lineage>
        <taxon>Bacteria</taxon>
        <taxon>Bacillati</taxon>
        <taxon>Actinomycetota</taxon>
        <taxon>Actinomycetes</taxon>
        <taxon>Kitasatosporales</taxon>
        <taxon>Streptomycetaceae</taxon>
        <taxon>Streptomyces</taxon>
    </lineage>
</organism>
<dbReference type="PANTHER" id="PTHR46558">
    <property type="entry name" value="TRACRIPTIONAL REGULATORY PROTEIN-RELATED-RELATED"/>
    <property type="match status" value="1"/>
</dbReference>
<dbReference type="PROSITE" id="PS50943">
    <property type="entry name" value="HTH_CROC1"/>
    <property type="match status" value="2"/>
</dbReference>
<evidence type="ECO:0000256" key="1">
    <source>
        <dbReference type="ARBA" id="ARBA00023125"/>
    </source>
</evidence>
<feature type="domain" description="HTH cro/C1-type" evidence="2">
    <location>
        <begin position="81"/>
        <end position="118"/>
    </location>
</feature>
<reference evidence="3" key="2">
    <citation type="journal article" date="2004" name="Microbiology">
        <title>Characterization of the Streptomyces lavendulae IMRU 3455 linear plasmid pSLV45.</title>
        <authorList>
            <person name="Hosted T.J."/>
            <person name="Wang T."/>
            <person name="Horan A.C."/>
        </authorList>
    </citation>
    <scope>NUCLEOTIDE SEQUENCE</scope>
    <source>
        <strain evidence="3">IMRU3455</strain>
        <plasmid evidence="3">linear plasmid pSLV45</plasmid>
    </source>
</reference>
<dbReference type="Gene3D" id="1.10.260.40">
    <property type="entry name" value="lambda repressor-like DNA-binding domains"/>
    <property type="match status" value="2"/>
</dbReference>
<dbReference type="InterPro" id="IPR001387">
    <property type="entry name" value="Cro/C1-type_HTH"/>
</dbReference>
<name>Q6RGQ1_STRLA</name>
<dbReference type="SUPFAM" id="SSF47413">
    <property type="entry name" value="lambda repressor-like DNA-binding domains"/>
    <property type="match status" value="2"/>
</dbReference>
<feature type="domain" description="HTH cro/C1-type" evidence="2">
    <location>
        <begin position="18"/>
        <end position="73"/>
    </location>
</feature>
<dbReference type="SMART" id="SM00530">
    <property type="entry name" value="HTH_XRE"/>
    <property type="match status" value="2"/>
</dbReference>
<keyword evidence="1" id="KW-0238">DNA-binding</keyword>
<dbReference type="AlphaFoldDB" id="Q6RGQ1"/>
<geneLocation type="plasmid" evidence="3">
    <name>linear plasmid pSLV45</name>
</geneLocation>
<accession>Q6RGQ1</accession>
<dbReference type="Pfam" id="PF13560">
    <property type="entry name" value="HTH_31"/>
    <property type="match status" value="2"/>
</dbReference>
<reference evidence="3" key="1">
    <citation type="submission" date="2003-12" db="EMBL/GenBank/DDBJ databases">
        <authorList>
            <person name="Hosted T.J.Jr."/>
            <person name="Horan A.C."/>
            <person name="Wang T."/>
        </authorList>
    </citation>
    <scope>NUCLEOTIDE SEQUENCE</scope>
    <source>
        <strain evidence="3">IMRU3455</strain>
        <plasmid evidence="3">linear plasmid pSLV45</plasmid>
    </source>
</reference>
<dbReference type="CDD" id="cd00093">
    <property type="entry name" value="HTH_XRE"/>
    <property type="match status" value="2"/>
</dbReference>
<gene>
    <name evidence="3" type="primary">regA</name>
</gene>
<dbReference type="InterPro" id="IPR010982">
    <property type="entry name" value="Lambda_DNA-bd_dom_sf"/>
</dbReference>
<dbReference type="PANTHER" id="PTHR46558:SF4">
    <property type="entry name" value="DNA-BIDING PHAGE PROTEIN"/>
    <property type="match status" value="1"/>
</dbReference>
<dbReference type="EMBL" id="AY498874">
    <property type="protein sequence ID" value="AAS45802.1"/>
    <property type="molecule type" value="Genomic_DNA"/>
</dbReference>
<protein>
    <submittedName>
        <fullName evidence="3">RegA</fullName>
    </submittedName>
</protein>
<evidence type="ECO:0000259" key="2">
    <source>
        <dbReference type="PROSITE" id="PS50943"/>
    </source>
</evidence>
<proteinExistence type="predicted"/>